<accession>A0A0T5NSR8</accession>
<feature type="transmembrane region" description="Helical" evidence="2">
    <location>
        <begin position="417"/>
        <end position="439"/>
    </location>
</feature>
<evidence type="ECO:0000256" key="2">
    <source>
        <dbReference type="SAM" id="Phobius"/>
    </source>
</evidence>
<keyword evidence="1" id="KW-0175">Coiled coil</keyword>
<dbReference type="PANTHER" id="PTHR32309">
    <property type="entry name" value="TYROSINE-PROTEIN KINASE"/>
    <property type="match status" value="1"/>
</dbReference>
<dbReference type="EMBL" id="LAXJ01000016">
    <property type="protein sequence ID" value="KRS11905.1"/>
    <property type="molecule type" value="Genomic_DNA"/>
</dbReference>
<organism evidence="3 4">
    <name type="scientific">Roseovarius atlanticus</name>
    <dbReference type="NCBI Taxonomy" id="1641875"/>
    <lineage>
        <taxon>Bacteria</taxon>
        <taxon>Pseudomonadati</taxon>
        <taxon>Pseudomonadota</taxon>
        <taxon>Alphaproteobacteria</taxon>
        <taxon>Rhodobacterales</taxon>
        <taxon>Roseobacteraceae</taxon>
        <taxon>Roseovarius</taxon>
    </lineage>
</organism>
<evidence type="ECO:0008006" key="5">
    <source>
        <dbReference type="Google" id="ProtNLM"/>
    </source>
</evidence>
<protein>
    <recommendedName>
        <fullName evidence="5">Lipopolysaccharide biosynthesis protein</fullName>
    </recommendedName>
</protein>
<dbReference type="Proteomes" id="UP000051295">
    <property type="component" value="Unassembled WGS sequence"/>
</dbReference>
<evidence type="ECO:0000313" key="4">
    <source>
        <dbReference type="Proteomes" id="UP000051295"/>
    </source>
</evidence>
<feature type="transmembrane region" description="Helical" evidence="2">
    <location>
        <begin position="15"/>
        <end position="36"/>
    </location>
</feature>
<dbReference type="RefSeq" id="WP_057794544.1">
    <property type="nucleotide sequence ID" value="NZ_LAXJ01000016.1"/>
</dbReference>
<gene>
    <name evidence="3" type="ORF">XM53_14580</name>
</gene>
<dbReference type="InterPro" id="IPR050445">
    <property type="entry name" value="Bact_polysacc_biosynth/exp"/>
</dbReference>
<evidence type="ECO:0000313" key="3">
    <source>
        <dbReference type="EMBL" id="KRS11905.1"/>
    </source>
</evidence>
<evidence type="ECO:0000256" key="1">
    <source>
        <dbReference type="SAM" id="Coils"/>
    </source>
</evidence>
<sequence length="517" mass="58473">MEDVHYYLAVFKRRLPYFLIVSTLVSAIFVAVAFTMPPAYESRMVLLVEAPKIPEDLASSTVQTPAFEQLQLLQQRVFTRNNLLTIAREHNALPEMSGMSPDEIVGRMRDRTGIQTSNRFAQEVPLMTVSFEAPVAITTAAVLNAYLDLILQQDSEFRRGRSTETLEFFQQELERLGTEIDRQGARILQFKQDNTDALPESLDFRMDQQSDLQDQLAEIDREINGFRSQRSRLVQLYELTGGVDASTTPVQSAEERALEEAKTELQNALAIYAPDNPRVKLLETRIKNLEAAVDASDDVAEDTREPVLEEDLPPVLRVQLDEVDAGIDALEAQKERIQERIDALTTTIERTPEVAIVLEEMNRKYETIQDQYERAEERLSAAQIGDQIETRSRGQRITVIEQPTVPDRPTKPSRKKMAVAGTGLGMLAAIALIVLLEFFSNTARRPEDIIKRFGVTPISTIPYIQTKGQRIRRRARQILVLLLILGGIPAALYAIHIYYLPLDLIAEKVMDKLGIRL</sequence>
<dbReference type="PATRIC" id="fig|1641875.4.peg.720"/>
<keyword evidence="4" id="KW-1185">Reference proteome</keyword>
<feature type="coiled-coil region" evidence="1">
    <location>
        <begin position="166"/>
        <end position="385"/>
    </location>
</feature>
<dbReference type="PANTHER" id="PTHR32309:SF31">
    <property type="entry name" value="CAPSULAR EXOPOLYSACCHARIDE FAMILY"/>
    <property type="match status" value="1"/>
</dbReference>
<feature type="transmembrane region" description="Helical" evidence="2">
    <location>
        <begin position="478"/>
        <end position="500"/>
    </location>
</feature>
<keyword evidence="2" id="KW-0472">Membrane</keyword>
<dbReference type="OrthoDB" id="8114194at2"/>
<proteinExistence type="predicted"/>
<keyword evidence="2" id="KW-0812">Transmembrane</keyword>
<dbReference type="AlphaFoldDB" id="A0A0T5NSR8"/>
<comment type="caution">
    <text evidence="3">The sequence shown here is derived from an EMBL/GenBank/DDBJ whole genome shotgun (WGS) entry which is preliminary data.</text>
</comment>
<name>A0A0T5NSR8_9RHOB</name>
<dbReference type="STRING" id="1641875.XM53_14580"/>
<keyword evidence="2" id="KW-1133">Transmembrane helix</keyword>
<reference evidence="3 4" key="1">
    <citation type="submission" date="2015-04" db="EMBL/GenBank/DDBJ databases">
        <title>The draft genome sequence of Roseovarius sp.R12b.</title>
        <authorList>
            <person name="Li G."/>
            <person name="Lai Q."/>
            <person name="Shao Z."/>
            <person name="Yan P."/>
        </authorList>
    </citation>
    <scope>NUCLEOTIDE SEQUENCE [LARGE SCALE GENOMIC DNA]</scope>
    <source>
        <strain evidence="3 4">R12B</strain>
    </source>
</reference>